<dbReference type="GO" id="GO:1990904">
    <property type="term" value="C:ribonucleoprotein complex"/>
    <property type="evidence" value="ECO:0007669"/>
    <property type="project" value="UniProtKB-KW"/>
</dbReference>
<accession>A0A2M8KE77</accession>
<dbReference type="Pfam" id="PF01165">
    <property type="entry name" value="Ribosomal_S21"/>
    <property type="match status" value="1"/>
</dbReference>
<protein>
    <recommendedName>
        <fullName evidence="4">Small ribosomal subunit protein bS21</fullName>
    </recommendedName>
</protein>
<dbReference type="AlphaFoldDB" id="A0A2M8KE77"/>
<dbReference type="GO" id="GO:0003735">
    <property type="term" value="F:structural constituent of ribosome"/>
    <property type="evidence" value="ECO:0007669"/>
    <property type="project" value="InterPro"/>
</dbReference>
<evidence type="ECO:0000256" key="1">
    <source>
        <dbReference type="ARBA" id="ARBA00006640"/>
    </source>
</evidence>
<dbReference type="EMBL" id="PFDW01000042">
    <property type="protein sequence ID" value="PJE58231.1"/>
    <property type="molecule type" value="Genomic_DNA"/>
</dbReference>
<dbReference type="GO" id="GO:0005840">
    <property type="term" value="C:ribosome"/>
    <property type="evidence" value="ECO:0007669"/>
    <property type="project" value="UniProtKB-KW"/>
</dbReference>
<sequence>MAIEVKRKERETTGSLLRRFSQRMKQSGVLHKARKGRFYIKPKTKRQERLGAKRRQQLIGLREELVKSGQLQEGELIPKDKIKAYELKSSKSN</sequence>
<evidence type="ECO:0000256" key="4">
    <source>
        <dbReference type="ARBA" id="ARBA00035135"/>
    </source>
</evidence>
<comment type="caution">
    <text evidence="5">The sequence shown here is derived from an EMBL/GenBank/DDBJ whole genome shotgun (WGS) entry which is preliminary data.</text>
</comment>
<organism evidence="5 6">
    <name type="scientific">Candidatus Portnoybacteria bacterium CG10_big_fil_rev_8_21_14_0_10_36_7</name>
    <dbReference type="NCBI Taxonomy" id="1974812"/>
    <lineage>
        <taxon>Bacteria</taxon>
        <taxon>Candidatus Portnoyibacteriota</taxon>
    </lineage>
</organism>
<dbReference type="InterPro" id="IPR038380">
    <property type="entry name" value="Ribosomal_bS21_sf"/>
</dbReference>
<reference evidence="6" key="1">
    <citation type="submission" date="2017-09" db="EMBL/GenBank/DDBJ databases">
        <title>Depth-based differentiation of microbial function through sediment-hosted aquifers and enrichment of novel symbionts in the deep terrestrial subsurface.</title>
        <authorList>
            <person name="Probst A.J."/>
            <person name="Ladd B."/>
            <person name="Jarett J.K."/>
            <person name="Geller-Mcgrath D.E."/>
            <person name="Sieber C.M.K."/>
            <person name="Emerson J.B."/>
            <person name="Anantharaman K."/>
            <person name="Thomas B.C."/>
            <person name="Malmstrom R."/>
            <person name="Stieglmeier M."/>
            <person name="Klingl A."/>
            <person name="Woyke T."/>
            <person name="Ryan C.M."/>
            <person name="Banfield J.F."/>
        </authorList>
    </citation>
    <scope>NUCLEOTIDE SEQUENCE [LARGE SCALE GENOMIC DNA]</scope>
</reference>
<gene>
    <name evidence="5" type="primary">rpsU</name>
    <name evidence="5" type="ORF">COU81_01890</name>
</gene>
<keyword evidence="3" id="KW-0687">Ribonucleoprotein</keyword>
<evidence type="ECO:0000313" key="6">
    <source>
        <dbReference type="Proteomes" id="UP000231450"/>
    </source>
</evidence>
<dbReference type="InterPro" id="IPR001911">
    <property type="entry name" value="Ribosomal_bS21"/>
</dbReference>
<evidence type="ECO:0000256" key="2">
    <source>
        <dbReference type="ARBA" id="ARBA00022980"/>
    </source>
</evidence>
<dbReference type="Proteomes" id="UP000231450">
    <property type="component" value="Unassembled WGS sequence"/>
</dbReference>
<dbReference type="Gene3D" id="1.20.5.1150">
    <property type="entry name" value="Ribosomal protein S8"/>
    <property type="match status" value="1"/>
</dbReference>
<proteinExistence type="inferred from homology"/>
<dbReference type="GO" id="GO:0006412">
    <property type="term" value="P:translation"/>
    <property type="evidence" value="ECO:0007669"/>
    <property type="project" value="InterPro"/>
</dbReference>
<name>A0A2M8KE77_9BACT</name>
<dbReference type="NCBIfam" id="TIGR00030">
    <property type="entry name" value="S21p"/>
    <property type="match status" value="1"/>
</dbReference>
<keyword evidence="2 5" id="KW-0689">Ribosomal protein</keyword>
<evidence type="ECO:0000313" key="5">
    <source>
        <dbReference type="EMBL" id="PJE58231.1"/>
    </source>
</evidence>
<evidence type="ECO:0000256" key="3">
    <source>
        <dbReference type="ARBA" id="ARBA00023274"/>
    </source>
</evidence>
<comment type="similarity">
    <text evidence="1">Belongs to the bacterial ribosomal protein bS21 family.</text>
</comment>